<protein>
    <submittedName>
        <fullName evidence="2">Transposase</fullName>
    </submittedName>
</protein>
<feature type="domain" description="Transposase InsH N-terminal" evidence="1">
    <location>
        <begin position="16"/>
        <end position="111"/>
    </location>
</feature>
<evidence type="ECO:0000259" key="1">
    <source>
        <dbReference type="Pfam" id="PF05598"/>
    </source>
</evidence>
<dbReference type="EMBL" id="CP060784">
    <property type="protein sequence ID" value="QNP52699.1"/>
    <property type="molecule type" value="Genomic_DNA"/>
</dbReference>
<proteinExistence type="predicted"/>
<dbReference type="Pfam" id="PF05598">
    <property type="entry name" value="DUF772"/>
    <property type="match status" value="1"/>
</dbReference>
<gene>
    <name evidence="2" type="ORF">H9L05_02805</name>
</gene>
<dbReference type="AlphaFoldDB" id="A0A7H0GWN3"/>
<reference evidence="2 3" key="1">
    <citation type="submission" date="2020-08" db="EMBL/GenBank/DDBJ databases">
        <title>Genome sequence of Hymenobacter qilianensis JCM 19763T.</title>
        <authorList>
            <person name="Hyun D.-W."/>
            <person name="Bae J.-W."/>
        </authorList>
    </citation>
    <scope>NUCLEOTIDE SEQUENCE [LARGE SCALE GENOMIC DNA]</scope>
    <source>
        <strain evidence="2 3">JCM 19763</strain>
    </source>
</reference>
<dbReference type="InterPro" id="IPR008490">
    <property type="entry name" value="Transposase_InsH_N"/>
</dbReference>
<dbReference type="RefSeq" id="WP_187732942.1">
    <property type="nucleotide sequence ID" value="NZ_CP060784.1"/>
</dbReference>
<accession>A0A7H0GWN3</accession>
<organism evidence="2 3">
    <name type="scientific">Hymenobacter qilianensis</name>
    <dbReference type="NCBI Taxonomy" id="1385715"/>
    <lineage>
        <taxon>Bacteria</taxon>
        <taxon>Pseudomonadati</taxon>
        <taxon>Bacteroidota</taxon>
        <taxon>Cytophagia</taxon>
        <taxon>Cytophagales</taxon>
        <taxon>Hymenobacteraceae</taxon>
        <taxon>Hymenobacter</taxon>
    </lineage>
</organism>
<evidence type="ECO:0000313" key="2">
    <source>
        <dbReference type="EMBL" id="QNP52699.1"/>
    </source>
</evidence>
<keyword evidence="3" id="KW-1185">Reference proteome</keyword>
<dbReference type="PANTHER" id="PTHR35604:SF2">
    <property type="entry name" value="TRANSPOSASE INSH FOR INSERTION SEQUENCE ELEMENT IS5A-RELATED"/>
    <property type="match status" value="1"/>
</dbReference>
<name>A0A7H0GWN3_9BACT</name>
<evidence type="ECO:0000313" key="3">
    <source>
        <dbReference type="Proteomes" id="UP000516093"/>
    </source>
</evidence>
<sequence length="161" mass="18758">MQGQKQFHDKVSTHFRLSERVPTQNLYRRLRDRVNWDFLRLQIRPVYSHTGQPSLDPVVFFKLVLVGRLENILSDRRLIEQCAPRLDILYFLGYEVDEELPWHSTISRTRQLYPAAVFEHLFDHVFAQCVAADTQVVDSARSKLPLPSIACARSPQAPSLR</sequence>
<dbReference type="Proteomes" id="UP000516093">
    <property type="component" value="Chromosome"/>
</dbReference>
<dbReference type="KEGG" id="hqi:H9L05_02805"/>
<dbReference type="PANTHER" id="PTHR35604">
    <property type="entry name" value="TRANSPOSASE INSH FOR INSERTION SEQUENCE ELEMENT IS5A-RELATED"/>
    <property type="match status" value="1"/>
</dbReference>